<dbReference type="Pfam" id="PF02701">
    <property type="entry name" value="Zn_ribbon_Dof"/>
    <property type="match status" value="1"/>
</dbReference>
<dbReference type="PANTHER" id="PTHR31992">
    <property type="entry name" value="DOF ZINC FINGER PROTEIN DOF1.4-RELATED"/>
    <property type="match status" value="1"/>
</dbReference>
<dbReference type="GO" id="GO:0005634">
    <property type="term" value="C:nucleus"/>
    <property type="evidence" value="ECO:0007669"/>
    <property type="project" value="UniProtKB-SubCell"/>
</dbReference>
<proteinExistence type="predicted"/>
<accession>A0AAQ3KCZ7</accession>
<sequence length="283" mass="30070">MDQWPQTGIGFASSSTTAAAVSDGCITSTGRPPITERRARPHKEQPVNCPRCNSGNTKFCYYNNYSLTQPRYFCKTCRRYWTEGGSLRNVPVGGGSRKNKRSSSSSSPSAAAAAILANDQHSSSSKKFHAAELTSSQARNFHGGQDLNLALIQQHSLPSRSAPFSAMDQLLKTTGMATRGGAVGPLMPMLMSAAPEYSSTGPFGLQEFIRPPALGFALDHGGSNGVYGSFAGVNIPFEDLKSVVLHSSEDLGDGHGQFEQNKGQGGDDPPGFWNGFINGGGSW</sequence>
<feature type="region of interest" description="Disordered" evidence="10">
    <location>
        <begin position="88"/>
        <end position="118"/>
    </location>
</feature>
<comment type="function">
    <text evidence="9">Transcription factor that binds specifically to a 5'-AA[AG]G-3' consensus core sequence.</text>
</comment>
<feature type="region of interest" description="Disordered" evidence="10">
    <location>
        <begin position="25"/>
        <end position="48"/>
    </location>
</feature>
<feature type="domain" description="Dof-type" evidence="11">
    <location>
        <begin position="47"/>
        <end position="101"/>
    </location>
</feature>
<keyword evidence="5 8" id="KW-0238">DNA-binding</keyword>
<protein>
    <recommendedName>
        <fullName evidence="9">Dof zinc finger protein</fullName>
    </recommendedName>
</protein>
<keyword evidence="4 9" id="KW-0805">Transcription regulation</keyword>
<keyword evidence="3 9" id="KW-0862">Zinc</keyword>
<evidence type="ECO:0000313" key="12">
    <source>
        <dbReference type="EMBL" id="WOL06265.1"/>
    </source>
</evidence>
<feature type="region of interest" description="Disordered" evidence="10">
    <location>
        <begin position="251"/>
        <end position="283"/>
    </location>
</feature>
<reference evidence="12 13" key="1">
    <citation type="submission" date="2023-10" db="EMBL/GenBank/DDBJ databases">
        <title>Chromosome-scale genome assembly provides insights into flower coloration mechanisms of Canna indica.</title>
        <authorList>
            <person name="Li C."/>
        </authorList>
    </citation>
    <scope>NUCLEOTIDE SEQUENCE [LARGE SCALE GENOMIC DNA]</scope>
    <source>
        <tissue evidence="12">Flower</tissue>
    </source>
</reference>
<evidence type="ECO:0000256" key="7">
    <source>
        <dbReference type="ARBA" id="ARBA00023242"/>
    </source>
</evidence>
<evidence type="ECO:0000256" key="6">
    <source>
        <dbReference type="ARBA" id="ARBA00023163"/>
    </source>
</evidence>
<evidence type="ECO:0000256" key="3">
    <source>
        <dbReference type="ARBA" id="ARBA00022833"/>
    </source>
</evidence>
<organism evidence="12 13">
    <name type="scientific">Canna indica</name>
    <name type="common">Indian-shot</name>
    <dbReference type="NCBI Taxonomy" id="4628"/>
    <lineage>
        <taxon>Eukaryota</taxon>
        <taxon>Viridiplantae</taxon>
        <taxon>Streptophyta</taxon>
        <taxon>Embryophyta</taxon>
        <taxon>Tracheophyta</taxon>
        <taxon>Spermatophyta</taxon>
        <taxon>Magnoliopsida</taxon>
        <taxon>Liliopsida</taxon>
        <taxon>Zingiberales</taxon>
        <taxon>Cannaceae</taxon>
        <taxon>Canna</taxon>
    </lineage>
</organism>
<evidence type="ECO:0000256" key="9">
    <source>
        <dbReference type="RuleBase" id="RU369094"/>
    </source>
</evidence>
<name>A0AAQ3KCZ7_9LILI</name>
<feature type="compositionally biased region" description="Basic and acidic residues" evidence="10">
    <location>
        <begin position="34"/>
        <end position="45"/>
    </location>
</feature>
<keyword evidence="2 8" id="KW-0863">Zinc-finger</keyword>
<dbReference type="PANTHER" id="PTHR31992:SF285">
    <property type="entry name" value="DOF ZINC FINGER PROTEIN DOF4.6"/>
    <property type="match status" value="1"/>
</dbReference>
<dbReference type="Proteomes" id="UP001327560">
    <property type="component" value="Chromosome 4"/>
</dbReference>
<comment type="subcellular location">
    <subcellularLocation>
        <location evidence="8 9">Nucleus</location>
    </subcellularLocation>
</comment>
<keyword evidence="1 9" id="KW-0479">Metal-binding</keyword>
<evidence type="ECO:0000256" key="4">
    <source>
        <dbReference type="ARBA" id="ARBA00023015"/>
    </source>
</evidence>
<keyword evidence="6 9" id="KW-0804">Transcription</keyword>
<dbReference type="AlphaFoldDB" id="A0AAQ3KCZ7"/>
<dbReference type="GO" id="GO:0003700">
    <property type="term" value="F:DNA-binding transcription factor activity"/>
    <property type="evidence" value="ECO:0007669"/>
    <property type="project" value="UniProtKB-UniRule"/>
</dbReference>
<dbReference type="GO" id="GO:0008270">
    <property type="term" value="F:zinc ion binding"/>
    <property type="evidence" value="ECO:0007669"/>
    <property type="project" value="UniProtKB-KW"/>
</dbReference>
<evidence type="ECO:0000256" key="1">
    <source>
        <dbReference type="ARBA" id="ARBA00022723"/>
    </source>
</evidence>
<dbReference type="GO" id="GO:0003677">
    <property type="term" value="F:DNA binding"/>
    <property type="evidence" value="ECO:0007669"/>
    <property type="project" value="UniProtKB-UniRule"/>
</dbReference>
<dbReference type="InterPro" id="IPR045174">
    <property type="entry name" value="Dof"/>
</dbReference>
<evidence type="ECO:0000256" key="5">
    <source>
        <dbReference type="ARBA" id="ARBA00023125"/>
    </source>
</evidence>
<dbReference type="PROSITE" id="PS50884">
    <property type="entry name" value="ZF_DOF_2"/>
    <property type="match status" value="1"/>
</dbReference>
<dbReference type="InterPro" id="IPR003851">
    <property type="entry name" value="Znf_Dof"/>
</dbReference>
<evidence type="ECO:0000313" key="13">
    <source>
        <dbReference type="Proteomes" id="UP001327560"/>
    </source>
</evidence>
<dbReference type="EMBL" id="CP136893">
    <property type="protein sequence ID" value="WOL06265.1"/>
    <property type="molecule type" value="Genomic_DNA"/>
</dbReference>
<keyword evidence="13" id="KW-1185">Reference proteome</keyword>
<dbReference type="PROSITE" id="PS01361">
    <property type="entry name" value="ZF_DOF_1"/>
    <property type="match status" value="1"/>
</dbReference>
<keyword evidence="7 8" id="KW-0539">Nucleus</keyword>
<feature type="compositionally biased region" description="Low complexity" evidence="10">
    <location>
        <begin position="102"/>
        <end position="114"/>
    </location>
</feature>
<gene>
    <name evidence="12" type="ORF">Cni_G14997</name>
</gene>
<evidence type="ECO:0000259" key="11">
    <source>
        <dbReference type="PROSITE" id="PS50884"/>
    </source>
</evidence>
<evidence type="ECO:0000256" key="8">
    <source>
        <dbReference type="PROSITE-ProRule" id="PRU00071"/>
    </source>
</evidence>
<evidence type="ECO:0000256" key="10">
    <source>
        <dbReference type="SAM" id="MobiDB-lite"/>
    </source>
</evidence>
<evidence type="ECO:0000256" key="2">
    <source>
        <dbReference type="ARBA" id="ARBA00022771"/>
    </source>
</evidence>